<sequence>QLQEKEVKNNVEFDPCSLFQPASTQNVEKNKNISDSTKIRTQDADLNVFFKAASTIQNVKGNEEINQEPTAKNHSKDTDLLISDLAPLQPQKLQQDFGTDINQQINSSFYQQRQLNPELKSKLSKIQDSIFQPQPQADQDYVEYLLKLLRQNEIFPDPAPLQYSQQYQSVFRQEFANLESLEAEVVPILKFKQNQTNFLQSYTFNQSQFAKDSLQPKNQRNSLILQQISQAQSKSVCFLAETDFQALNDFQLENKVIALQYQQKDYFDDFNQQISRFMKQKITPMRLYQFYISVGGSDKTSYRQLFCIYTITLRELGLKTLQFDPICLCQLVIRKIKFQQQSEATLLAKFLRKDILPSQTSFVLLQLFKNVLTDGFYLVRSKGKQFKPGERVLISLCQFDGYQEEQEADYSQKQFDNTLLLNENNAQRTDADLGLYKDKLIYKSDFTVNESVPHSVFLCLKTYFQSEICICLLKNASRYAILKTKQALNEQRFYHLVNFTPCWLDGSELLLINKAVVIEFAMQKQCKTTLLLSKIVKIDVKVLKGDDVSQCYNEDPWLLMGKMEDGKCYRCEVFEYHVGGSEVRRGVVFGAEMTKKEIPMGDRVKQILGL</sequence>
<organism evidence="1">
    <name type="scientific">Trepomonas sp. PC1</name>
    <dbReference type="NCBI Taxonomy" id="1076344"/>
    <lineage>
        <taxon>Eukaryota</taxon>
        <taxon>Metamonada</taxon>
        <taxon>Diplomonadida</taxon>
        <taxon>Hexamitidae</taxon>
        <taxon>Hexamitinae</taxon>
        <taxon>Trepomonas</taxon>
    </lineage>
</organism>
<dbReference type="EMBL" id="GDID01006525">
    <property type="protein sequence ID" value="JAP90081.1"/>
    <property type="molecule type" value="Transcribed_RNA"/>
</dbReference>
<name>A0A146K396_9EUKA</name>
<gene>
    <name evidence="1" type="ORF">TPC1_30424</name>
</gene>
<proteinExistence type="predicted"/>
<reference evidence="1" key="1">
    <citation type="submission" date="2015-07" db="EMBL/GenBank/DDBJ databases">
        <title>Adaptation to a free-living lifestyle via gene acquisitions in the diplomonad Trepomonas sp. PC1.</title>
        <authorList>
            <person name="Xu F."/>
            <person name="Jerlstrom-Hultqvist J."/>
            <person name="Kolisko M."/>
            <person name="Simpson A.G.B."/>
            <person name="Roger A.J."/>
            <person name="Svard S.G."/>
            <person name="Andersson J.O."/>
        </authorList>
    </citation>
    <scope>NUCLEOTIDE SEQUENCE</scope>
    <source>
        <strain evidence="1">PC1</strain>
    </source>
</reference>
<accession>A0A146K396</accession>
<protein>
    <submittedName>
        <fullName evidence="1">Uncharacterized protein</fullName>
    </submittedName>
</protein>
<evidence type="ECO:0000313" key="1">
    <source>
        <dbReference type="EMBL" id="JAP90081.1"/>
    </source>
</evidence>
<feature type="non-terminal residue" evidence="1">
    <location>
        <position position="1"/>
    </location>
</feature>
<dbReference type="AlphaFoldDB" id="A0A146K396"/>